<protein>
    <recommendedName>
        <fullName evidence="1">NADPH-dependent FMN reductase-like domain-containing protein</fullName>
    </recommendedName>
</protein>
<evidence type="ECO:0000259" key="1">
    <source>
        <dbReference type="Pfam" id="PF03358"/>
    </source>
</evidence>
<proteinExistence type="predicted"/>
<dbReference type="GO" id="GO:0016491">
    <property type="term" value="F:oxidoreductase activity"/>
    <property type="evidence" value="ECO:0007669"/>
    <property type="project" value="InterPro"/>
</dbReference>
<dbReference type="InterPro" id="IPR050104">
    <property type="entry name" value="FMN-dep_NADH:Q_OxRdtase_AzoR1"/>
</dbReference>
<dbReference type="InterPro" id="IPR005025">
    <property type="entry name" value="FMN_Rdtase-like_dom"/>
</dbReference>
<evidence type="ECO:0000313" key="2">
    <source>
        <dbReference type="EMBL" id="AHF23660.1"/>
    </source>
</evidence>
<organism evidence="2">
    <name type="scientific">uncultured bacterium Contig1532b</name>
    <dbReference type="NCBI Taxonomy" id="1393450"/>
    <lineage>
        <taxon>Bacteria</taxon>
        <taxon>environmental samples</taxon>
    </lineage>
</organism>
<dbReference type="Gene3D" id="3.40.50.360">
    <property type="match status" value="1"/>
</dbReference>
<dbReference type="EMBL" id="KC246771">
    <property type="protein sequence ID" value="AHF23660.1"/>
    <property type="molecule type" value="Genomic_DNA"/>
</dbReference>
<name>W0FL10_9BACT</name>
<accession>W0FL10</accession>
<dbReference type="InterPro" id="IPR029039">
    <property type="entry name" value="Flavoprotein-like_sf"/>
</dbReference>
<sequence length="239" mass="27777">MKITVINGTEKKGVTYRLKEIFLEPFRNKAEITEFYLPRDCPSFCSGCTTCFLKDQHLCKDAEYVQKIEKAVLEADLLVFATPAYVFHVTGAMKAMLDHFGYRWIPHRPAKEMFGKRAYIITQCLGAGGNPAAKDISDSLSWWGISYIKKRSFKLMSEVNWDKITGKRRAKMTDTLKRDARRFLAVDYSKRARTNLITKCKFYAVRMLQTDLGKADPEYTDYKYWKENGWIGSVRPWKD</sequence>
<feature type="domain" description="NADPH-dependent FMN reductase-like" evidence="1">
    <location>
        <begin position="1"/>
        <end position="151"/>
    </location>
</feature>
<dbReference type="SUPFAM" id="SSF52218">
    <property type="entry name" value="Flavoproteins"/>
    <property type="match status" value="1"/>
</dbReference>
<dbReference type="Pfam" id="PF03358">
    <property type="entry name" value="FMN_red"/>
    <property type="match status" value="1"/>
</dbReference>
<reference evidence="2" key="1">
    <citation type="journal article" date="2013" name="PLoS ONE">
        <title>Metagenomic insights into the carbohydrate-active enzymes carried by the microorganisms adhering to solid digesta in the rumen of cows.</title>
        <authorList>
            <person name="Wang L."/>
            <person name="Hatem A."/>
            <person name="Catalyurek U.V."/>
            <person name="Morrison M."/>
            <person name="Yu Z."/>
        </authorList>
    </citation>
    <scope>NUCLEOTIDE SEQUENCE</scope>
</reference>
<dbReference type="PANTHER" id="PTHR43741">
    <property type="entry name" value="FMN-DEPENDENT NADH-AZOREDUCTASE 1"/>
    <property type="match status" value="1"/>
</dbReference>
<dbReference type="PANTHER" id="PTHR43741:SF4">
    <property type="entry name" value="FMN-DEPENDENT NADH:QUINONE OXIDOREDUCTASE"/>
    <property type="match status" value="1"/>
</dbReference>
<dbReference type="AlphaFoldDB" id="W0FL10"/>